<evidence type="ECO:0000256" key="1">
    <source>
        <dbReference type="ARBA" id="ARBA00009059"/>
    </source>
</evidence>
<evidence type="ECO:0000313" key="12">
    <source>
        <dbReference type="EnsemblMetazoa" id="GPPI047329-PA"/>
    </source>
</evidence>
<organism evidence="12 13">
    <name type="scientific">Glossina palpalis gambiensis</name>
    <dbReference type="NCBI Taxonomy" id="67801"/>
    <lineage>
        <taxon>Eukaryota</taxon>
        <taxon>Metazoa</taxon>
        <taxon>Ecdysozoa</taxon>
        <taxon>Arthropoda</taxon>
        <taxon>Hexapoda</taxon>
        <taxon>Insecta</taxon>
        <taxon>Pterygota</taxon>
        <taxon>Neoptera</taxon>
        <taxon>Endopterygota</taxon>
        <taxon>Diptera</taxon>
        <taxon>Brachycera</taxon>
        <taxon>Muscomorpha</taxon>
        <taxon>Hippoboscoidea</taxon>
        <taxon>Glossinidae</taxon>
        <taxon>Glossina</taxon>
    </lineage>
</organism>
<comment type="catalytic activity">
    <reaction evidence="8">
        <text>N-terminal L-seryl-L-prolyl-L-lysyl-[protein] + 3 S-adenosyl-L-methionine = N-terminal N,N,N-trimethyl-L-seryl-L-prolyl-L-lysyl-[protein] + 3 S-adenosyl-L-homocysteine + 3 H(+)</text>
        <dbReference type="Rhea" id="RHEA:54724"/>
        <dbReference type="Rhea" id="RHEA-COMP:13789"/>
        <dbReference type="Rhea" id="RHEA-COMP:13973"/>
        <dbReference type="ChEBI" id="CHEBI:15378"/>
        <dbReference type="ChEBI" id="CHEBI:57856"/>
        <dbReference type="ChEBI" id="CHEBI:59789"/>
        <dbReference type="ChEBI" id="CHEBI:138061"/>
        <dbReference type="ChEBI" id="CHEBI:138317"/>
        <dbReference type="EC" id="2.1.1.244"/>
    </reaction>
</comment>
<evidence type="ECO:0000256" key="3">
    <source>
        <dbReference type="ARBA" id="ARBA00022679"/>
    </source>
</evidence>
<dbReference type="EMBL" id="JXJN01024519">
    <property type="status" value="NOT_ANNOTATED_CDS"/>
    <property type="molecule type" value="Genomic_DNA"/>
</dbReference>
<dbReference type="STRING" id="67801.A0A1B0C2F6"/>
<dbReference type="InterPro" id="IPR029063">
    <property type="entry name" value="SAM-dependent_MTases_sf"/>
</dbReference>
<evidence type="ECO:0000256" key="8">
    <source>
        <dbReference type="ARBA" id="ARBA00047306"/>
    </source>
</evidence>
<dbReference type="EC" id="2.1.1.244" evidence="5"/>
<evidence type="ECO:0000256" key="9">
    <source>
        <dbReference type="ARBA" id="ARBA00047885"/>
    </source>
</evidence>
<dbReference type="PANTHER" id="PTHR12753">
    <property type="entry name" value="AD-003 - RELATED"/>
    <property type="match status" value="1"/>
</dbReference>
<accession>A0A1B0C2F6</accession>
<dbReference type="PIRSF" id="PIRSF016958">
    <property type="entry name" value="DUF858_MeTrfase_lik"/>
    <property type="match status" value="1"/>
</dbReference>
<evidence type="ECO:0000313" key="13">
    <source>
        <dbReference type="Proteomes" id="UP000092460"/>
    </source>
</evidence>
<evidence type="ECO:0000256" key="2">
    <source>
        <dbReference type="ARBA" id="ARBA00022603"/>
    </source>
</evidence>
<dbReference type="EnsemblMetazoa" id="GPPI047329-RA">
    <property type="protein sequence ID" value="GPPI047329-PA"/>
    <property type="gene ID" value="GPPI047329"/>
</dbReference>
<dbReference type="GO" id="GO:0071885">
    <property type="term" value="F:N-terminal protein N-methyltransferase activity"/>
    <property type="evidence" value="ECO:0007669"/>
    <property type="project" value="UniProtKB-EC"/>
</dbReference>
<evidence type="ECO:0000256" key="4">
    <source>
        <dbReference type="ARBA" id="ARBA00022691"/>
    </source>
</evidence>
<dbReference type="Proteomes" id="UP000092460">
    <property type="component" value="Unassembled WGS sequence"/>
</dbReference>
<dbReference type="FunFam" id="3.40.50.150:FF:000025">
    <property type="entry name" value="N-terminal Xaa-Pro-Lys N-methyltransferase 1"/>
    <property type="match status" value="1"/>
</dbReference>
<evidence type="ECO:0000256" key="7">
    <source>
        <dbReference type="ARBA" id="ARBA00043129"/>
    </source>
</evidence>
<evidence type="ECO:0000256" key="6">
    <source>
        <dbReference type="ARBA" id="ARBA00039449"/>
    </source>
</evidence>
<dbReference type="Pfam" id="PF05891">
    <property type="entry name" value="Methyltransf_PK"/>
    <property type="match status" value="1"/>
</dbReference>
<proteinExistence type="inferred from homology"/>
<evidence type="ECO:0000256" key="5">
    <source>
        <dbReference type="ARBA" id="ARBA00039112"/>
    </source>
</evidence>
<protein>
    <recommendedName>
        <fullName evidence="6">Alpha N-terminal protein methyltransferase 1</fullName>
        <ecNumber evidence="5">2.1.1.244</ecNumber>
    </recommendedName>
    <alternativeName>
        <fullName evidence="7">X-Pro-Lys N-terminal protein methyltransferase 1</fullName>
    </alternativeName>
</protein>
<keyword evidence="3" id="KW-0808">Transferase</keyword>
<comment type="catalytic activity">
    <reaction evidence="10">
        <text>N-terminal L-alanyl-L-prolyl-L-lysyl-[protein] + 3 S-adenosyl-L-methionine = N-terminal N,N,N-trimethyl-L-alanyl-L-prolyl-L-lysyl-[protein] + 3 S-adenosyl-L-homocysteine + 3 H(+)</text>
        <dbReference type="Rhea" id="RHEA:54712"/>
        <dbReference type="Rhea" id="RHEA-COMP:13785"/>
        <dbReference type="Rhea" id="RHEA-COMP:13971"/>
        <dbReference type="ChEBI" id="CHEBI:15378"/>
        <dbReference type="ChEBI" id="CHEBI:57856"/>
        <dbReference type="ChEBI" id="CHEBI:59789"/>
        <dbReference type="ChEBI" id="CHEBI:138057"/>
        <dbReference type="ChEBI" id="CHEBI:138315"/>
        <dbReference type="EC" id="2.1.1.244"/>
    </reaction>
</comment>
<keyword evidence="4 11" id="KW-0949">S-adenosyl-L-methionine</keyword>
<feature type="binding site" evidence="11">
    <location>
        <position position="103"/>
    </location>
    <ligand>
        <name>S-adenosyl-L-methionine</name>
        <dbReference type="ChEBI" id="CHEBI:59789"/>
    </ligand>
</feature>
<feature type="binding site" evidence="11">
    <location>
        <position position="171"/>
    </location>
    <ligand>
        <name>S-adenosyl-L-methionine</name>
        <dbReference type="ChEBI" id="CHEBI:59789"/>
    </ligand>
</feature>
<comment type="similarity">
    <text evidence="1">Belongs to the methyltransferase superfamily. NTM1 family.</text>
</comment>
<dbReference type="PANTHER" id="PTHR12753:SF0">
    <property type="entry name" value="ALPHA N-TERMINAL PROTEIN METHYLTRANSFERASE 1"/>
    <property type="match status" value="1"/>
</dbReference>
<evidence type="ECO:0000256" key="10">
    <source>
        <dbReference type="ARBA" id="ARBA00048167"/>
    </source>
</evidence>
<reference evidence="13" key="1">
    <citation type="submission" date="2015-01" db="EMBL/GenBank/DDBJ databases">
        <authorList>
            <person name="Aksoy S."/>
            <person name="Warren W."/>
            <person name="Wilson R.K."/>
        </authorList>
    </citation>
    <scope>NUCLEOTIDE SEQUENCE [LARGE SCALE GENOMIC DNA]</scope>
    <source>
        <strain evidence="13">IAEA</strain>
    </source>
</reference>
<comment type="catalytic activity">
    <reaction evidence="9">
        <text>N-terminal L-prolyl-L-prolyl-L-lysyl-[protein] + 2 S-adenosyl-L-methionine = N-terminal N,N-dimethyl-L-prolyl-L-prolyl-L-lysyl-[protein] + 2 S-adenosyl-L-homocysteine + 2 H(+)</text>
        <dbReference type="Rhea" id="RHEA:54736"/>
        <dbReference type="Rhea" id="RHEA-COMP:13787"/>
        <dbReference type="Rhea" id="RHEA-COMP:13974"/>
        <dbReference type="ChEBI" id="CHEBI:15378"/>
        <dbReference type="ChEBI" id="CHEBI:57856"/>
        <dbReference type="ChEBI" id="CHEBI:59789"/>
        <dbReference type="ChEBI" id="CHEBI:138059"/>
        <dbReference type="ChEBI" id="CHEBI:138318"/>
        <dbReference type="EC" id="2.1.1.244"/>
    </reaction>
</comment>
<dbReference type="GO" id="GO:0032259">
    <property type="term" value="P:methylation"/>
    <property type="evidence" value="ECO:0007669"/>
    <property type="project" value="UniProtKB-KW"/>
</dbReference>
<feature type="binding site" evidence="11">
    <location>
        <position position="98"/>
    </location>
    <ligand>
        <name>S-adenosyl-L-methionine</name>
        <dbReference type="ChEBI" id="CHEBI:59789"/>
    </ligand>
</feature>
<dbReference type="SUPFAM" id="SSF53335">
    <property type="entry name" value="S-adenosyl-L-methionine-dependent methyltransferases"/>
    <property type="match status" value="1"/>
</dbReference>
<feature type="binding site" evidence="11">
    <location>
        <begin position="155"/>
        <end position="156"/>
    </location>
    <ligand>
        <name>S-adenosyl-L-methionine</name>
        <dbReference type="ChEBI" id="CHEBI:59789"/>
    </ligand>
</feature>
<keyword evidence="13" id="KW-1185">Reference proteome</keyword>
<dbReference type="GO" id="GO:0005737">
    <property type="term" value="C:cytoplasm"/>
    <property type="evidence" value="ECO:0007669"/>
    <property type="project" value="TreeGrafter"/>
</dbReference>
<sequence length="269" mass="30434">MEDIIKDNLEKKSLKREDIKDNLEEKSLEKEENCVVSQSSNSEFYLNAQKYWAKIPPTVNGMLGGLGYINALDIQGSNCFLRELKIKDASKTCALDCGAGIGRVSKNLLMPLFAKVDLVEQDQAFAAKAHEYCVKDSGAVLGYPNRLGEIYNIGLQDFRPDVNKYNLVWSQWVLGHLTDVDLLLLFVRIRQSLIAGGHFVIKENITSSRQVEKDDEDSSVARPLKMYETCLKQAGFRIVKMTQQKNFPKGLYPVYMIASRPLRKKICDS</sequence>
<dbReference type="InterPro" id="IPR008576">
    <property type="entry name" value="MeTrfase_NTM1"/>
</dbReference>
<dbReference type="VEuPathDB" id="VectorBase:GPPI047329"/>
<reference evidence="12" key="2">
    <citation type="submission" date="2020-05" db="UniProtKB">
        <authorList>
            <consortium name="EnsemblMetazoa"/>
        </authorList>
    </citation>
    <scope>IDENTIFICATION</scope>
    <source>
        <strain evidence="12">IAEA</strain>
    </source>
</reference>
<dbReference type="Gene3D" id="3.40.50.150">
    <property type="entry name" value="Vaccinia Virus protein VP39"/>
    <property type="match status" value="1"/>
</dbReference>
<dbReference type="AlphaFoldDB" id="A0A1B0C2F6"/>
<evidence type="ECO:0000256" key="11">
    <source>
        <dbReference type="PIRSR" id="PIRSR016958-1"/>
    </source>
</evidence>
<name>A0A1B0C2F6_9MUSC</name>
<keyword evidence="2" id="KW-0489">Methyltransferase</keyword>